<accession>A0A8R1IQC9</accession>
<sequence length="177" mass="20419">MGDEKRRERIKTSASVIGRRRRRHRQQQAGAQQRSARSYRDTSKVRTTLPPTTNQPATQTFLRVSHSLLALSSSKQRTNNSGPLFLVIFRVLSVPLLPPISPVTLEIRFDSIRKMLPCGCLHVFRFVSFRFVSFPFPQKKEQKTGERNTEFPSKLASIWTGRTNRREKSSFRKSIMA</sequence>
<evidence type="ECO:0000313" key="2">
    <source>
        <dbReference type="EnsemblMetazoa" id="CJA38712.1"/>
    </source>
</evidence>
<reference evidence="3" key="1">
    <citation type="submission" date="2010-08" db="EMBL/GenBank/DDBJ databases">
        <authorList>
            <consortium name="Caenorhabditis japonica Sequencing Consortium"/>
            <person name="Wilson R.K."/>
        </authorList>
    </citation>
    <scope>NUCLEOTIDE SEQUENCE [LARGE SCALE GENOMIC DNA]</scope>
    <source>
        <strain evidence="3">DF5081</strain>
    </source>
</reference>
<organism evidence="2 3">
    <name type="scientific">Caenorhabditis japonica</name>
    <dbReference type="NCBI Taxonomy" id="281687"/>
    <lineage>
        <taxon>Eukaryota</taxon>
        <taxon>Metazoa</taxon>
        <taxon>Ecdysozoa</taxon>
        <taxon>Nematoda</taxon>
        <taxon>Chromadorea</taxon>
        <taxon>Rhabditida</taxon>
        <taxon>Rhabditina</taxon>
        <taxon>Rhabditomorpha</taxon>
        <taxon>Rhabditoidea</taxon>
        <taxon>Rhabditidae</taxon>
        <taxon>Peloderinae</taxon>
        <taxon>Caenorhabditis</taxon>
    </lineage>
</organism>
<feature type="region of interest" description="Disordered" evidence="1">
    <location>
        <begin position="1"/>
        <end position="57"/>
    </location>
</feature>
<dbReference type="Proteomes" id="UP000005237">
    <property type="component" value="Unassembled WGS sequence"/>
</dbReference>
<name>A0A8R1IQC9_CAEJA</name>
<protein>
    <submittedName>
        <fullName evidence="2">Uncharacterized protein</fullName>
    </submittedName>
</protein>
<proteinExistence type="predicted"/>
<feature type="compositionally biased region" description="Basic and acidic residues" evidence="1">
    <location>
        <begin position="1"/>
        <end position="11"/>
    </location>
</feature>
<dbReference type="EnsemblMetazoa" id="CJA38712.1">
    <property type="protein sequence ID" value="CJA38712.1"/>
    <property type="gene ID" value="WBGene00214559"/>
</dbReference>
<evidence type="ECO:0000256" key="1">
    <source>
        <dbReference type="SAM" id="MobiDB-lite"/>
    </source>
</evidence>
<feature type="compositionally biased region" description="Polar residues" evidence="1">
    <location>
        <begin position="45"/>
        <end position="57"/>
    </location>
</feature>
<evidence type="ECO:0000313" key="3">
    <source>
        <dbReference type="Proteomes" id="UP000005237"/>
    </source>
</evidence>
<dbReference type="AlphaFoldDB" id="A0A8R1IQC9"/>
<feature type="compositionally biased region" description="Low complexity" evidence="1">
    <location>
        <begin position="27"/>
        <end position="36"/>
    </location>
</feature>
<keyword evidence="3" id="KW-1185">Reference proteome</keyword>
<reference evidence="2" key="2">
    <citation type="submission" date="2022-06" db="UniProtKB">
        <authorList>
            <consortium name="EnsemblMetazoa"/>
        </authorList>
    </citation>
    <scope>IDENTIFICATION</scope>
    <source>
        <strain evidence="2">DF5081</strain>
    </source>
</reference>